<dbReference type="InterPro" id="IPR001608">
    <property type="entry name" value="Ala_racemase_N"/>
</dbReference>
<gene>
    <name evidence="3" type="ORF">METZ01_LOCUS162825</name>
</gene>
<dbReference type="PANTHER" id="PTHR10146:SF14">
    <property type="entry name" value="PYRIDOXAL PHOSPHATE HOMEOSTASIS PROTEIN"/>
    <property type="match status" value="1"/>
</dbReference>
<proteinExistence type="predicted"/>
<dbReference type="GO" id="GO:0030170">
    <property type="term" value="F:pyridoxal phosphate binding"/>
    <property type="evidence" value="ECO:0007669"/>
    <property type="project" value="InterPro"/>
</dbReference>
<name>A0A382B8V7_9ZZZZ</name>
<dbReference type="InterPro" id="IPR011078">
    <property type="entry name" value="PyrdxlP_homeostasis"/>
</dbReference>
<evidence type="ECO:0000259" key="2">
    <source>
        <dbReference type="Pfam" id="PF01168"/>
    </source>
</evidence>
<dbReference type="Gene3D" id="3.20.20.10">
    <property type="entry name" value="Alanine racemase"/>
    <property type="match status" value="1"/>
</dbReference>
<dbReference type="NCBIfam" id="TIGR00044">
    <property type="entry name" value="YggS family pyridoxal phosphate-dependent enzyme"/>
    <property type="match status" value="1"/>
</dbReference>
<dbReference type="SUPFAM" id="SSF51419">
    <property type="entry name" value="PLP-binding barrel"/>
    <property type="match status" value="1"/>
</dbReference>
<dbReference type="PANTHER" id="PTHR10146">
    <property type="entry name" value="PROLINE SYNTHETASE CO-TRANSCRIBED BACTERIAL HOMOLOG PROTEIN"/>
    <property type="match status" value="1"/>
</dbReference>
<accession>A0A382B8V7</accession>
<dbReference type="InterPro" id="IPR029066">
    <property type="entry name" value="PLP-binding_barrel"/>
</dbReference>
<evidence type="ECO:0000256" key="1">
    <source>
        <dbReference type="ARBA" id="ARBA00022898"/>
    </source>
</evidence>
<evidence type="ECO:0000313" key="3">
    <source>
        <dbReference type="EMBL" id="SVB09971.1"/>
    </source>
</evidence>
<dbReference type="Pfam" id="PF01168">
    <property type="entry name" value="Ala_racemase_N"/>
    <property type="match status" value="1"/>
</dbReference>
<organism evidence="3">
    <name type="scientific">marine metagenome</name>
    <dbReference type="NCBI Taxonomy" id="408172"/>
    <lineage>
        <taxon>unclassified sequences</taxon>
        <taxon>metagenomes</taxon>
        <taxon>ecological metagenomes</taxon>
    </lineage>
</organism>
<reference evidence="3" key="1">
    <citation type="submission" date="2018-05" db="EMBL/GenBank/DDBJ databases">
        <authorList>
            <person name="Lanie J.A."/>
            <person name="Ng W.-L."/>
            <person name="Kazmierczak K.M."/>
            <person name="Andrzejewski T.M."/>
            <person name="Davidsen T.M."/>
            <person name="Wayne K.J."/>
            <person name="Tettelin H."/>
            <person name="Glass J.I."/>
            <person name="Rusch D."/>
            <person name="Podicherti R."/>
            <person name="Tsui H.-C.T."/>
            <person name="Winkler M.E."/>
        </authorList>
    </citation>
    <scope>NUCLEOTIDE SEQUENCE</scope>
</reference>
<sequence>MPGLVRRFIGHLQSNKVNKCLELFDTVDSVDSVKLARRISNRAAALGKTVPVLLEVNTSGEPQKGGFDPDQEEDMLTCMKESNIQVEGLMTIGPYTQDQKAIRKSFSALRLLSQSLNAQAGGKILKELSMGMSGDYELAAEEGSTMVRLGTALFGPRE</sequence>
<dbReference type="EMBL" id="UINC01028637">
    <property type="protein sequence ID" value="SVB09971.1"/>
    <property type="molecule type" value="Genomic_DNA"/>
</dbReference>
<feature type="domain" description="Alanine racemase N-terminal" evidence="2">
    <location>
        <begin position="12"/>
        <end position="156"/>
    </location>
</feature>
<protein>
    <recommendedName>
        <fullName evidence="2">Alanine racemase N-terminal domain-containing protein</fullName>
    </recommendedName>
</protein>
<dbReference type="AlphaFoldDB" id="A0A382B8V7"/>
<dbReference type="CDD" id="cd00635">
    <property type="entry name" value="PLPDE_III_YBL036c_like"/>
    <property type="match status" value="1"/>
</dbReference>
<keyword evidence="1" id="KW-0663">Pyridoxal phosphate</keyword>